<accession>A0ABP8GTB7</accession>
<dbReference type="InterPro" id="IPR003718">
    <property type="entry name" value="OsmC/Ohr_fam"/>
</dbReference>
<dbReference type="InterPro" id="IPR036102">
    <property type="entry name" value="OsmC/Ohrsf"/>
</dbReference>
<evidence type="ECO:0000313" key="2">
    <source>
        <dbReference type="Proteomes" id="UP001500975"/>
    </source>
</evidence>
<sequence>MTFYVASRFWSFYGMECTVSWTGNTGARSAMGFVAETGSGHVLMMDGAPDAAKPETGGQNLAARPMETVLAGTGGCTAYDVVLILKRGRHQVEGVSVKLTSERAQKDPKVFTSIHMHFTVKGKGIPAAAVERAVALSHETYCSASIMLGKTARITTSFDLVEV</sequence>
<keyword evidence="2" id="KW-1185">Reference proteome</keyword>
<organism evidence="1 2">
    <name type="scientific">Variovorax defluvii</name>
    <dbReference type="NCBI Taxonomy" id="913761"/>
    <lineage>
        <taxon>Bacteria</taxon>
        <taxon>Pseudomonadati</taxon>
        <taxon>Pseudomonadota</taxon>
        <taxon>Betaproteobacteria</taxon>
        <taxon>Burkholderiales</taxon>
        <taxon>Comamonadaceae</taxon>
        <taxon>Variovorax</taxon>
    </lineage>
</organism>
<gene>
    <name evidence="1" type="ORF">GCM10023165_02490</name>
</gene>
<dbReference type="Proteomes" id="UP001500975">
    <property type="component" value="Unassembled WGS sequence"/>
</dbReference>
<dbReference type="Pfam" id="PF02566">
    <property type="entry name" value="OsmC"/>
    <property type="match status" value="1"/>
</dbReference>
<dbReference type="SUPFAM" id="SSF82784">
    <property type="entry name" value="OsmC-like"/>
    <property type="match status" value="1"/>
</dbReference>
<dbReference type="PANTHER" id="PTHR34352">
    <property type="entry name" value="PROTEIN YHFA"/>
    <property type="match status" value="1"/>
</dbReference>
<proteinExistence type="predicted"/>
<comment type="caution">
    <text evidence="1">The sequence shown here is derived from an EMBL/GenBank/DDBJ whole genome shotgun (WGS) entry which is preliminary data.</text>
</comment>
<dbReference type="PANTHER" id="PTHR34352:SF1">
    <property type="entry name" value="PROTEIN YHFA"/>
    <property type="match status" value="1"/>
</dbReference>
<dbReference type="EMBL" id="BAABGJ010000001">
    <property type="protein sequence ID" value="GAA4329509.1"/>
    <property type="molecule type" value="Genomic_DNA"/>
</dbReference>
<reference evidence="2" key="1">
    <citation type="journal article" date="2019" name="Int. J. Syst. Evol. Microbiol.">
        <title>The Global Catalogue of Microorganisms (GCM) 10K type strain sequencing project: providing services to taxonomists for standard genome sequencing and annotation.</title>
        <authorList>
            <consortium name="The Broad Institute Genomics Platform"/>
            <consortium name="The Broad Institute Genome Sequencing Center for Infectious Disease"/>
            <person name="Wu L."/>
            <person name="Ma J."/>
        </authorList>
    </citation>
    <scope>NUCLEOTIDE SEQUENCE [LARGE SCALE GENOMIC DNA]</scope>
    <source>
        <strain evidence="2">JCM 17804</strain>
    </source>
</reference>
<dbReference type="Gene3D" id="3.30.300.20">
    <property type="match status" value="1"/>
</dbReference>
<evidence type="ECO:0000313" key="1">
    <source>
        <dbReference type="EMBL" id="GAA4329509.1"/>
    </source>
</evidence>
<protein>
    <submittedName>
        <fullName evidence="1">OsmC family protein</fullName>
    </submittedName>
</protein>
<dbReference type="InterPro" id="IPR015946">
    <property type="entry name" value="KH_dom-like_a/b"/>
</dbReference>
<name>A0ABP8GTB7_9BURK</name>